<accession>A0A330LNV3</accession>
<dbReference type="RefSeq" id="WP_112714085.1">
    <property type="nucleotide sequence ID" value="NZ_LS483250.1"/>
</dbReference>
<dbReference type="OrthoDB" id="9799347at2"/>
<dbReference type="InterPro" id="IPR036249">
    <property type="entry name" value="Thioredoxin-like_sf"/>
</dbReference>
<dbReference type="CDD" id="cd02966">
    <property type="entry name" value="TlpA_like_family"/>
    <property type="match status" value="1"/>
</dbReference>
<organism evidence="2 3">
    <name type="scientific">Moritella yayanosii</name>
    <dbReference type="NCBI Taxonomy" id="69539"/>
    <lineage>
        <taxon>Bacteria</taxon>
        <taxon>Pseudomonadati</taxon>
        <taxon>Pseudomonadota</taxon>
        <taxon>Gammaproteobacteria</taxon>
        <taxon>Alteromonadales</taxon>
        <taxon>Moritellaceae</taxon>
        <taxon>Moritella</taxon>
    </lineage>
</organism>
<protein>
    <submittedName>
        <fullName evidence="2">Thiol:disulfide interchange protein</fullName>
    </submittedName>
</protein>
<gene>
    <name evidence="2" type="ORF">MORIYA_1644</name>
</gene>
<dbReference type="InterPro" id="IPR013766">
    <property type="entry name" value="Thioredoxin_domain"/>
</dbReference>
<dbReference type="GO" id="GO:0016491">
    <property type="term" value="F:oxidoreductase activity"/>
    <property type="evidence" value="ECO:0007669"/>
    <property type="project" value="InterPro"/>
</dbReference>
<dbReference type="Pfam" id="PF08534">
    <property type="entry name" value="Redoxin"/>
    <property type="match status" value="1"/>
</dbReference>
<dbReference type="AlphaFoldDB" id="A0A330LNV3"/>
<evidence type="ECO:0000259" key="1">
    <source>
        <dbReference type="PROSITE" id="PS51352"/>
    </source>
</evidence>
<dbReference type="InterPro" id="IPR050553">
    <property type="entry name" value="Thioredoxin_ResA/DsbE_sf"/>
</dbReference>
<dbReference type="SUPFAM" id="SSF52833">
    <property type="entry name" value="Thioredoxin-like"/>
    <property type="match status" value="1"/>
</dbReference>
<dbReference type="PANTHER" id="PTHR42852:SF18">
    <property type="entry name" value="CHROMOSOME UNDETERMINED SCAFFOLD_47, WHOLE GENOME SHOTGUN SEQUENCE"/>
    <property type="match status" value="1"/>
</dbReference>
<dbReference type="EMBL" id="LS483250">
    <property type="protein sequence ID" value="SQD78122.1"/>
    <property type="molecule type" value="Genomic_DNA"/>
</dbReference>
<evidence type="ECO:0000313" key="2">
    <source>
        <dbReference type="EMBL" id="SQD78122.1"/>
    </source>
</evidence>
<name>A0A330LNV3_9GAMM</name>
<feature type="domain" description="Thioredoxin" evidence="1">
    <location>
        <begin position="38"/>
        <end position="178"/>
    </location>
</feature>
<dbReference type="Proteomes" id="UP000250163">
    <property type="component" value="Chromosome MORIYA"/>
</dbReference>
<evidence type="ECO:0000313" key="3">
    <source>
        <dbReference type="Proteomes" id="UP000250163"/>
    </source>
</evidence>
<dbReference type="InterPro" id="IPR013740">
    <property type="entry name" value="Redoxin"/>
</dbReference>
<dbReference type="KEGG" id="mya:MORIYA_1644"/>
<dbReference type="PANTHER" id="PTHR42852">
    <property type="entry name" value="THIOL:DISULFIDE INTERCHANGE PROTEIN DSBE"/>
    <property type="match status" value="1"/>
</dbReference>
<dbReference type="PROSITE" id="PS51352">
    <property type="entry name" value="THIOREDOXIN_2"/>
    <property type="match status" value="1"/>
</dbReference>
<keyword evidence="3" id="KW-1185">Reference proteome</keyword>
<dbReference type="Gene3D" id="3.40.30.10">
    <property type="entry name" value="Glutaredoxin"/>
    <property type="match status" value="1"/>
</dbReference>
<sequence>MNSFILNRMRPFLITISVIISLLLSTVTFAESTVSVIENKVSQAPTFNLPGVDNTRVNLADYRGKVVLVDFWASWCTPCIRSFPWMDKMVAKYGEQGFEIIAINMDQESILATKFLQRYPNKLTIAFDPQGIVAEQYEIMGLPNSFILNKKGEIVYKHVGFRLAELDTYEAEILSLLPQD</sequence>
<reference evidence="3" key="1">
    <citation type="submission" date="2018-05" db="EMBL/GenBank/DDBJ databases">
        <authorList>
            <person name="Cea G.-C."/>
            <person name="William W."/>
        </authorList>
    </citation>
    <scope>NUCLEOTIDE SEQUENCE [LARGE SCALE GENOMIC DNA]</scope>
    <source>
        <strain evidence="3">DB21MT 5</strain>
    </source>
</reference>
<proteinExistence type="predicted"/>